<gene>
    <name evidence="1" type="ORF">FKW77_007072</name>
</gene>
<dbReference type="OrthoDB" id="10427299at2759"/>
<reference evidence="1 2" key="1">
    <citation type="submission" date="2019-07" db="EMBL/GenBank/DDBJ databases">
        <title>Finished genome of Venturia effusa.</title>
        <authorList>
            <person name="Young C.A."/>
            <person name="Cox M.P."/>
            <person name="Ganley A.R.D."/>
            <person name="David W.J."/>
        </authorList>
    </citation>
    <scope>NUCLEOTIDE SEQUENCE [LARGE SCALE GENOMIC DNA]</scope>
    <source>
        <strain evidence="2">albino</strain>
    </source>
</reference>
<evidence type="ECO:0000313" key="2">
    <source>
        <dbReference type="Proteomes" id="UP000316270"/>
    </source>
</evidence>
<dbReference type="Gene3D" id="3.80.10.10">
    <property type="entry name" value="Ribonuclease Inhibitor"/>
    <property type="match status" value="1"/>
</dbReference>
<evidence type="ECO:0000313" key="1">
    <source>
        <dbReference type="EMBL" id="QDS73884.1"/>
    </source>
</evidence>
<organism evidence="1 2">
    <name type="scientific">Venturia effusa</name>
    <dbReference type="NCBI Taxonomy" id="50376"/>
    <lineage>
        <taxon>Eukaryota</taxon>
        <taxon>Fungi</taxon>
        <taxon>Dikarya</taxon>
        <taxon>Ascomycota</taxon>
        <taxon>Pezizomycotina</taxon>
        <taxon>Dothideomycetes</taxon>
        <taxon>Pleosporomycetidae</taxon>
        <taxon>Venturiales</taxon>
        <taxon>Venturiaceae</taxon>
        <taxon>Venturia</taxon>
    </lineage>
</organism>
<keyword evidence="2" id="KW-1185">Reference proteome</keyword>
<dbReference type="SUPFAM" id="SSF52047">
    <property type="entry name" value="RNI-like"/>
    <property type="match status" value="1"/>
</dbReference>
<sequence length="334" mass="38182">MWFRAIFKAKSLKENCAMVDGASKAYRLWRGHKKMVCRNLYLTMLTTFLEGVSGVEQFQGFHFLDNIPLEATGLLHHPIGLVGIAPVPDDDRWVYLPSPLEKTTRLAFNMEICFAAMRATNTSMIQGLREPSPYLMLQREHLDLRQLADTLTTLNLHGTHFDGVIHNIIHELAQSIHLPKLKTLTLDFGSAHLSDLLELIIKHGTSLQSLHLHYIALSRNSWTRFLLKLADATMPELDELSVRYLQEAEILHKINGTYGRHPTQWMMWPIVWTTDLEVVRPRLRHSFPIVDGLTSDELLELLSWAAFAQYIKPFGQVGAERLRWMAANLVEGSP</sequence>
<dbReference type="AlphaFoldDB" id="A0A517LE42"/>
<dbReference type="EMBL" id="CP042194">
    <property type="protein sequence ID" value="QDS73884.1"/>
    <property type="molecule type" value="Genomic_DNA"/>
</dbReference>
<dbReference type="InterPro" id="IPR032675">
    <property type="entry name" value="LRR_dom_sf"/>
</dbReference>
<dbReference type="Proteomes" id="UP000316270">
    <property type="component" value="Chromosome 10"/>
</dbReference>
<proteinExistence type="predicted"/>
<name>A0A517LE42_9PEZI</name>
<accession>A0A517LE42</accession>
<protein>
    <submittedName>
        <fullName evidence="1">Uncharacterized protein</fullName>
    </submittedName>
</protein>